<dbReference type="Gene3D" id="2.60.40.3080">
    <property type="match status" value="1"/>
</dbReference>
<name>A0A3L7ZTD6_PARDI</name>
<dbReference type="InterPro" id="IPR021638">
    <property type="entry name" value="DUF3244"/>
</dbReference>
<dbReference type="EMBL" id="SRYM01000080">
    <property type="protein sequence ID" value="TGY53917.1"/>
    <property type="molecule type" value="Genomic_DNA"/>
</dbReference>
<keyword evidence="1" id="KW-0732">Signal</keyword>
<evidence type="ECO:0000256" key="1">
    <source>
        <dbReference type="SAM" id="SignalP"/>
    </source>
</evidence>
<feature type="chain" id="PRO_5036084014" evidence="1">
    <location>
        <begin position="24"/>
        <end position="122"/>
    </location>
</feature>
<organism evidence="2 4">
    <name type="scientific">Parabacteroides distasonis</name>
    <dbReference type="NCBI Taxonomy" id="823"/>
    <lineage>
        <taxon>Bacteria</taxon>
        <taxon>Pseudomonadati</taxon>
        <taxon>Bacteroidota</taxon>
        <taxon>Bacteroidia</taxon>
        <taxon>Bacteroidales</taxon>
        <taxon>Tannerellaceae</taxon>
        <taxon>Parabacteroides</taxon>
    </lineage>
</organism>
<comment type="caution">
    <text evidence="2">The sequence shown here is derived from an EMBL/GenBank/DDBJ whole genome shotgun (WGS) entry which is preliminary data.</text>
</comment>
<gene>
    <name evidence="2" type="ORF">D7V78_09620</name>
    <name evidence="3" type="ORF">E5342_17940</name>
</gene>
<reference evidence="2 4" key="1">
    <citation type="submission" date="2018-09" db="EMBL/GenBank/DDBJ databases">
        <title>Murine metabolic-syndrome-specific gut microbial biobank.</title>
        <authorList>
            <person name="Liu C."/>
        </authorList>
    </citation>
    <scope>NUCLEOTIDE SEQUENCE [LARGE SCALE GENOMIC DNA]</scope>
    <source>
        <strain evidence="2 4">8-P5</strain>
    </source>
</reference>
<dbReference type="Pfam" id="PF11589">
    <property type="entry name" value="DUF3244"/>
    <property type="match status" value="1"/>
</dbReference>
<protein>
    <submittedName>
        <fullName evidence="2">DUF3244 domain-containing protein</fullName>
    </submittedName>
</protein>
<dbReference type="OrthoDB" id="1098791at2"/>
<evidence type="ECO:0000313" key="3">
    <source>
        <dbReference type="EMBL" id="TGY53917.1"/>
    </source>
</evidence>
<reference evidence="3 5" key="2">
    <citation type="submission" date="2019-04" db="EMBL/GenBank/DDBJ databases">
        <title>Microbes associate with the intestines of laboratory mice.</title>
        <authorList>
            <person name="Navarre W."/>
            <person name="Wong E."/>
            <person name="Huang K."/>
            <person name="Tropini C."/>
            <person name="Ng K."/>
            <person name="Yu B."/>
        </authorList>
    </citation>
    <scope>NUCLEOTIDE SEQUENCE [LARGE SCALE GENOMIC DNA]</scope>
    <source>
        <strain evidence="3 5">NM39_I3</strain>
    </source>
</reference>
<dbReference type="Proteomes" id="UP000310032">
    <property type="component" value="Unassembled WGS sequence"/>
</dbReference>
<evidence type="ECO:0000313" key="5">
    <source>
        <dbReference type="Proteomes" id="UP000310032"/>
    </source>
</evidence>
<evidence type="ECO:0000313" key="2">
    <source>
        <dbReference type="EMBL" id="RLT73513.1"/>
    </source>
</evidence>
<evidence type="ECO:0000313" key="4">
    <source>
        <dbReference type="Proteomes" id="UP000278164"/>
    </source>
</evidence>
<dbReference type="RefSeq" id="WP_121736085.1">
    <property type="nucleotide sequence ID" value="NZ_QXXG01000014.1"/>
</dbReference>
<dbReference type="EMBL" id="RAYI01000016">
    <property type="protein sequence ID" value="RLT73513.1"/>
    <property type="molecule type" value="Genomic_DNA"/>
</dbReference>
<accession>A0A3L7ZTD6</accession>
<feature type="signal peptide" evidence="1">
    <location>
        <begin position="1"/>
        <end position="23"/>
    </location>
</feature>
<proteinExistence type="predicted"/>
<dbReference type="Proteomes" id="UP000278164">
    <property type="component" value="Unassembled WGS sequence"/>
</dbReference>
<dbReference type="AlphaFoldDB" id="A0A3L7ZTD6"/>
<sequence length="122" mass="13663">MRTKVLTLFMLLLTHLCTQPLWADNIDIEGEWDDEYYRMIVPAPPVLSIDGNLLSIHFIDALEDLTVQVVNEQGAILYNEIVSGEAGESVSISLDQAGTGRFYVVLEHRLGQLTGEFVIQNN</sequence>